<dbReference type="GO" id="GO:0015891">
    <property type="term" value="P:siderophore transport"/>
    <property type="evidence" value="ECO:0007669"/>
    <property type="project" value="InterPro"/>
</dbReference>
<keyword evidence="3 19" id="KW-0813">Transport</keyword>
<keyword evidence="10" id="KW-0408">Iron</keyword>
<dbReference type="SMART" id="SM00965">
    <property type="entry name" value="STN"/>
    <property type="match status" value="1"/>
</dbReference>
<evidence type="ECO:0000256" key="13">
    <source>
        <dbReference type="ARBA" id="ARBA00023112"/>
    </source>
</evidence>
<dbReference type="EMBL" id="FNIJ01000027">
    <property type="protein sequence ID" value="SDP26162.1"/>
    <property type="molecule type" value="Genomic_DNA"/>
</dbReference>
<evidence type="ECO:0000256" key="1">
    <source>
        <dbReference type="ARBA" id="ARBA00004571"/>
    </source>
</evidence>
<evidence type="ECO:0000259" key="22">
    <source>
        <dbReference type="SMART" id="SM00965"/>
    </source>
</evidence>
<evidence type="ECO:0000256" key="18">
    <source>
        <dbReference type="ARBA" id="ARBA00072467"/>
    </source>
</evidence>
<dbReference type="GO" id="GO:0015675">
    <property type="term" value="P:nickel cation transport"/>
    <property type="evidence" value="ECO:0007669"/>
    <property type="project" value="UniProtKB-KW"/>
</dbReference>
<dbReference type="InterPro" id="IPR036942">
    <property type="entry name" value="Beta-barrel_TonB_sf"/>
</dbReference>
<feature type="domain" description="Secretin/TonB short N-terminal" evidence="22">
    <location>
        <begin position="59"/>
        <end position="110"/>
    </location>
</feature>
<dbReference type="InterPro" id="IPR000531">
    <property type="entry name" value="Beta-barrel_TonB"/>
</dbReference>
<dbReference type="Gene3D" id="2.40.170.20">
    <property type="entry name" value="TonB-dependent receptor, beta-barrel domain"/>
    <property type="match status" value="1"/>
</dbReference>
<dbReference type="FunFam" id="2.170.130.10:FF:000001">
    <property type="entry name" value="Catecholate siderophore TonB-dependent receptor"/>
    <property type="match status" value="1"/>
</dbReference>
<keyword evidence="8 21" id="KW-0732">Signal</keyword>
<evidence type="ECO:0000256" key="17">
    <source>
        <dbReference type="ARBA" id="ARBA00056786"/>
    </source>
</evidence>
<dbReference type="InterPro" id="IPR010105">
    <property type="entry name" value="TonB_sidphr_rcpt"/>
</dbReference>
<dbReference type="PROSITE" id="PS51257">
    <property type="entry name" value="PROKAR_LIPOPROTEIN"/>
    <property type="match status" value="1"/>
</dbReference>
<evidence type="ECO:0000256" key="4">
    <source>
        <dbReference type="ARBA" id="ARBA00022452"/>
    </source>
</evidence>
<dbReference type="GO" id="GO:0009279">
    <property type="term" value="C:cell outer membrane"/>
    <property type="evidence" value="ECO:0007669"/>
    <property type="project" value="UniProtKB-SubCell"/>
</dbReference>
<evidence type="ECO:0000256" key="12">
    <source>
        <dbReference type="ARBA" id="ARBA00023077"/>
    </source>
</evidence>
<evidence type="ECO:0000313" key="23">
    <source>
        <dbReference type="EMBL" id="SDP26162.1"/>
    </source>
</evidence>
<dbReference type="CDD" id="cd01347">
    <property type="entry name" value="ligand_gated_channel"/>
    <property type="match status" value="1"/>
</dbReference>
<evidence type="ECO:0000313" key="24">
    <source>
        <dbReference type="Proteomes" id="UP000242957"/>
    </source>
</evidence>
<keyword evidence="5" id="KW-0410">Iron transport</keyword>
<dbReference type="Proteomes" id="UP000242957">
    <property type="component" value="Unassembled WGS sequence"/>
</dbReference>
<keyword evidence="7 19" id="KW-0812">Transmembrane</keyword>
<protein>
    <recommendedName>
        <fullName evidence="18">Metal-pseudopaline receptor CntO</fullName>
    </recommendedName>
</protein>
<keyword evidence="16 19" id="KW-0998">Cell outer membrane</keyword>
<dbReference type="STRING" id="198616.SAMN05216193_1276"/>
<feature type="signal peptide" evidence="21">
    <location>
        <begin position="1"/>
        <end position="28"/>
    </location>
</feature>
<dbReference type="PROSITE" id="PS52016">
    <property type="entry name" value="TONB_DEPENDENT_REC_3"/>
    <property type="match status" value="1"/>
</dbReference>
<keyword evidence="24" id="KW-1185">Reference proteome</keyword>
<evidence type="ECO:0000256" key="19">
    <source>
        <dbReference type="PROSITE-ProRule" id="PRU01360"/>
    </source>
</evidence>
<organism evidence="23 24">
    <name type="scientific">Pseudomonas jinjuensis</name>
    <dbReference type="NCBI Taxonomy" id="198616"/>
    <lineage>
        <taxon>Bacteria</taxon>
        <taxon>Pseudomonadati</taxon>
        <taxon>Pseudomonadota</taxon>
        <taxon>Gammaproteobacteria</taxon>
        <taxon>Pseudomonadales</taxon>
        <taxon>Pseudomonadaceae</taxon>
        <taxon>Pseudomonas</taxon>
    </lineage>
</organism>
<evidence type="ECO:0000256" key="15">
    <source>
        <dbReference type="ARBA" id="ARBA00023170"/>
    </source>
</evidence>
<dbReference type="PANTHER" id="PTHR32552">
    <property type="entry name" value="FERRICHROME IRON RECEPTOR-RELATED"/>
    <property type="match status" value="1"/>
</dbReference>
<dbReference type="InterPro" id="IPR037066">
    <property type="entry name" value="Plug_dom_sf"/>
</dbReference>
<dbReference type="Gene3D" id="2.170.130.10">
    <property type="entry name" value="TonB-dependent receptor, plug domain"/>
    <property type="match status" value="1"/>
</dbReference>
<evidence type="ECO:0000256" key="21">
    <source>
        <dbReference type="SAM" id="SignalP"/>
    </source>
</evidence>
<evidence type="ECO:0000256" key="9">
    <source>
        <dbReference type="ARBA" id="ARBA00022906"/>
    </source>
</evidence>
<dbReference type="GO" id="GO:0006829">
    <property type="term" value="P:zinc ion transport"/>
    <property type="evidence" value="ECO:0007669"/>
    <property type="project" value="UniProtKB-KW"/>
</dbReference>
<dbReference type="InterPro" id="IPR039426">
    <property type="entry name" value="TonB-dep_rcpt-like"/>
</dbReference>
<gene>
    <name evidence="23" type="ORF">SAMN05216193_1276</name>
</gene>
<dbReference type="AlphaFoldDB" id="A0A1H0R9D4"/>
<comment type="function">
    <text evidence="17">Transports the metallophore pseudopaline, which is involved in the acquisition of nickel and zinc, and thus enables bacterial growth inside the host, where metal access is limited. Is probably involved in the import of pseudopaline-metal complexes.</text>
</comment>
<keyword evidence="4 19" id="KW-1134">Transmembrane beta strand</keyword>
<dbReference type="RefSeq" id="WP_169720305.1">
    <property type="nucleotide sequence ID" value="NZ_FNIJ01000027.1"/>
</dbReference>
<keyword evidence="9" id="KW-0864">Zinc transport</keyword>
<dbReference type="Gene3D" id="3.55.50.30">
    <property type="match status" value="1"/>
</dbReference>
<evidence type="ECO:0000256" key="16">
    <source>
        <dbReference type="ARBA" id="ARBA00023237"/>
    </source>
</evidence>
<comment type="subcellular location">
    <subcellularLocation>
        <location evidence="1 19">Cell outer membrane</location>
        <topology evidence="1 19">Multi-pass membrane protein</topology>
    </subcellularLocation>
</comment>
<evidence type="ECO:0000256" key="5">
    <source>
        <dbReference type="ARBA" id="ARBA00022496"/>
    </source>
</evidence>
<accession>A0A1H0R9D4</accession>
<reference evidence="24" key="1">
    <citation type="submission" date="2016-10" db="EMBL/GenBank/DDBJ databases">
        <authorList>
            <person name="Varghese N."/>
            <person name="Submissions S."/>
        </authorList>
    </citation>
    <scope>NUCLEOTIDE SEQUENCE [LARGE SCALE GENOMIC DNA]</scope>
    <source>
        <strain evidence="24">JCM 21621</strain>
    </source>
</reference>
<dbReference type="GO" id="GO:0038023">
    <property type="term" value="F:signaling receptor activity"/>
    <property type="evidence" value="ECO:0007669"/>
    <property type="project" value="InterPro"/>
</dbReference>
<evidence type="ECO:0000256" key="3">
    <source>
        <dbReference type="ARBA" id="ARBA00022448"/>
    </source>
</evidence>
<dbReference type="PANTHER" id="PTHR32552:SF68">
    <property type="entry name" value="FERRICHROME OUTER MEMBRANE TRANSPORTER_PHAGE RECEPTOR"/>
    <property type="match status" value="1"/>
</dbReference>
<keyword evidence="13" id="KW-0921">Nickel transport</keyword>
<evidence type="ECO:0000256" key="6">
    <source>
        <dbReference type="ARBA" id="ARBA00022596"/>
    </source>
</evidence>
<evidence type="ECO:0000256" key="14">
    <source>
        <dbReference type="ARBA" id="ARBA00023136"/>
    </source>
</evidence>
<dbReference type="Pfam" id="PF00593">
    <property type="entry name" value="TonB_dep_Rec_b-barrel"/>
    <property type="match status" value="1"/>
</dbReference>
<dbReference type="InterPro" id="IPR012910">
    <property type="entry name" value="Plug_dom"/>
</dbReference>
<dbReference type="NCBIfam" id="TIGR01783">
    <property type="entry name" value="TonB-siderophor"/>
    <property type="match status" value="1"/>
</dbReference>
<keyword evidence="11" id="KW-0406">Ion transport</keyword>
<evidence type="ECO:0000256" key="7">
    <source>
        <dbReference type="ARBA" id="ARBA00022692"/>
    </source>
</evidence>
<proteinExistence type="inferred from homology"/>
<dbReference type="SUPFAM" id="SSF56935">
    <property type="entry name" value="Porins"/>
    <property type="match status" value="1"/>
</dbReference>
<dbReference type="Pfam" id="PF07715">
    <property type="entry name" value="Plug"/>
    <property type="match status" value="1"/>
</dbReference>
<name>A0A1H0R9D4_9PSED</name>
<comment type="similarity">
    <text evidence="2 19 20">Belongs to the TonB-dependent receptor family.</text>
</comment>
<keyword evidence="6" id="KW-0533">Nickel</keyword>
<keyword evidence="14 19" id="KW-0472">Membrane</keyword>
<evidence type="ECO:0000256" key="2">
    <source>
        <dbReference type="ARBA" id="ARBA00009810"/>
    </source>
</evidence>
<keyword evidence="12 20" id="KW-0798">TonB box</keyword>
<keyword evidence="15" id="KW-0675">Receptor</keyword>
<dbReference type="InterPro" id="IPR011662">
    <property type="entry name" value="Secretin/TonB_short_N"/>
</dbReference>
<evidence type="ECO:0000256" key="10">
    <source>
        <dbReference type="ARBA" id="ARBA00023004"/>
    </source>
</evidence>
<sequence>MSSFRYSLSPLALALGLSCLLAGQVANAAESSLQQTRSYAIPGGPLADVLGRIANEAGLILAIDPRLVASQTSTPVNGQYTPEQAMRKALGGHRLQLQRSDDGSYRLIPSDTLDMEASTVTGAVESDSRGYVPKRSRTGTKTDTPILETPQSISVVTREQMDAQNVQSVTEALRYVPGVKVETFGMDPKGYDWIYIRGFNAQTSNDFRDGLRQINSSYSFFRSEPYALERIDILRGPSSTLFGSGEAGGLVNRISKKPVAGGVHEVELQAGNHDRVQGQFDIGDRIDEDGRYLYRVIGVARDSNTQFEYKDGHEVPDDRLYFAPSFTWNFSEDTQLTLLADVLRDRSGGTVSYYTKNLHLTNTLLNDHSFNHFDQDQHSIGYQFQHRFNDDLVFRQNLRYGQVDMKMNNMLPLGSVADLAPALAGTPLGGLVARQPRRWDEHLDAFAVDNQLQFDLASGPLQHTLLGGIDYNRGHSDVRRYYGPLTLPALQPYLLDPNNPQYGLDVPRPTTPAINYRETTEQLGYYLQDQIRFGDGWIVTAGGRYDDYQQEHDDQLNPSSTFDMRKHAFTGKLGVTYLTSFGLAPYASYSESFLPNSGIDRSGGTFDPSEAKQWEAGMKYQPTDNVLLTFAAFDITKTNVLTLDPIDRTFQTAQGEATSRGIELEAKARLDEHWDVLASYTLLDTEITKSNSGDKGNETPNVPRNMASAWVNYGFDNGPLRDLTLGAGVRYVGSMYGDAANNVRLDDYTLVDAAASYKLTPQVSVGLNVQNLFDRDYTATCYGNEVDGCYPGVERSVIGQVRYNW</sequence>
<evidence type="ECO:0000256" key="8">
    <source>
        <dbReference type="ARBA" id="ARBA00022729"/>
    </source>
</evidence>
<evidence type="ECO:0000256" key="11">
    <source>
        <dbReference type="ARBA" id="ARBA00023065"/>
    </source>
</evidence>
<feature type="chain" id="PRO_5017420834" description="Metal-pseudopaline receptor CntO" evidence="21">
    <location>
        <begin position="29"/>
        <end position="805"/>
    </location>
</feature>
<dbReference type="GO" id="GO:0015344">
    <property type="term" value="F:siderophore uptake transmembrane transporter activity"/>
    <property type="evidence" value="ECO:0007669"/>
    <property type="project" value="TreeGrafter"/>
</dbReference>
<keyword evidence="9" id="KW-0862">Zinc</keyword>
<evidence type="ECO:0000256" key="20">
    <source>
        <dbReference type="RuleBase" id="RU003357"/>
    </source>
</evidence>
<dbReference type="FunFam" id="2.40.170.20:FF:000005">
    <property type="entry name" value="TonB-dependent siderophore receptor"/>
    <property type="match status" value="1"/>
</dbReference>